<dbReference type="GO" id="GO:0004103">
    <property type="term" value="F:choline kinase activity"/>
    <property type="evidence" value="ECO:0007669"/>
    <property type="project" value="TreeGrafter"/>
</dbReference>
<dbReference type="Pfam" id="PF04428">
    <property type="entry name" value="Choline_kin_N"/>
    <property type="match status" value="1"/>
</dbReference>
<dbReference type="Gene3D" id="3.90.1200.10">
    <property type="match status" value="1"/>
</dbReference>
<dbReference type="RefSeq" id="XP_037147506.1">
    <property type="nucleotide sequence ID" value="XM_037297381.1"/>
</dbReference>
<feature type="compositionally biased region" description="Basic and acidic residues" evidence="2">
    <location>
        <begin position="163"/>
        <end position="176"/>
    </location>
</feature>
<gene>
    <name evidence="4" type="ORF">HO133_006483</name>
</gene>
<evidence type="ECO:0000256" key="2">
    <source>
        <dbReference type="SAM" id="MobiDB-lite"/>
    </source>
</evidence>
<feature type="compositionally biased region" description="Low complexity" evidence="2">
    <location>
        <begin position="72"/>
        <end position="91"/>
    </location>
</feature>
<dbReference type="PANTHER" id="PTHR22603:SF93">
    <property type="entry name" value="RE24176P"/>
    <property type="match status" value="1"/>
</dbReference>
<feature type="compositionally biased region" description="Basic and acidic residues" evidence="2">
    <location>
        <begin position="94"/>
        <end position="107"/>
    </location>
</feature>
<reference evidence="4 5" key="1">
    <citation type="journal article" date="2020" name="Genomics">
        <title>Complete, high-quality genomes from long-read metagenomic sequencing of two wolf lichen thalli reveals enigmatic genome architecture.</title>
        <authorList>
            <person name="McKenzie S.K."/>
            <person name="Walston R.F."/>
            <person name="Allen J.L."/>
        </authorList>
    </citation>
    <scope>NUCLEOTIDE SEQUENCE [LARGE SCALE GENOMIC DNA]</scope>
    <source>
        <strain evidence="4">WasteWater1</strain>
    </source>
</reference>
<sequence length="811" mass="91567">MPTVQEPAELLPPLKPISSKSVLIAEPESISPEPSPRIVPADRKQSSRASLSSKQHRTSTSKRLSGRPAADTSSPSLHSISTISSVESDTTPDPTDHGNEVRLEKSHHVAHLQDPASHILSQVAEWLHQEKSKKAAHKAKKHSHAKLAHAAEATKNLVDQFRSDESKSNNERHVRTSSDVSEGSLALEKLEQILSNSMGLGGADSLTPTDDRKDSYFPRRRSRRQGSARGLLRKASTIASSDTEYQEPDIDVPSAEVVLDNSKTLGYSGGAAISDVDLLNPNKRAVKEKEAWLQFKMEIVRLSHTLRLRGWRRIPFDRGGDIDVERLSGALTNAVYVVSPPKDLSQTQSIARNSTASLVPKKPPPKLLLRIYGPQVEHLIDRESELQILRRLARKKIGPRLLGTFTNGRFEQFFHARTLTARDLRIPETSKQIAKRMRELHDGIDLLEEEREEGAFIWRNWNKWVDRCEEVISWLDNQILAIKQGSTAPPSGEWKERGLVCGVEWSLFRRTVEKYRKWLFDQYGGPAGIRQKLVFAHNDTQYGNLLRLEPSGESPLLLPANEHKQLIVIDFEYASANVPGLEFANHFTEWCYDYHSSRPYALHANRYPTPEEQHRFLKAYVQHRPPIQTRPSMSPLLGASHGPTSSISTFMLDSRAPMAQIEEEKRQDEAVESEVKKLVTETRLWRIANSAQWVAWGIVQAKVPGMDEALEAQRNSTPKSEATIIQAPEARLDSDPLSQENGRLAQDAHEKRPESREEVPEEGHEEEEGFDYLGYAQERAMFFWGDVLQLGIVKREDLPKELLNKVKVVKY</sequence>
<dbReference type="CDD" id="cd05157">
    <property type="entry name" value="ETNK_euk"/>
    <property type="match status" value="1"/>
</dbReference>
<feature type="region of interest" description="Disordered" evidence="2">
    <location>
        <begin position="25"/>
        <end position="110"/>
    </location>
</feature>
<evidence type="ECO:0000313" key="4">
    <source>
        <dbReference type="EMBL" id="KAF6218071.1"/>
    </source>
</evidence>
<protein>
    <recommendedName>
        <fullName evidence="3">Choline kinase N-terminal domain-containing protein</fullName>
    </recommendedName>
</protein>
<comment type="similarity">
    <text evidence="1">Belongs to the choline/ethanolamine kinase family.</text>
</comment>
<dbReference type="Proteomes" id="UP000593566">
    <property type="component" value="Unassembled WGS sequence"/>
</dbReference>
<comment type="caution">
    <text evidence="4">The sequence shown here is derived from an EMBL/GenBank/DDBJ whole genome shotgun (WGS) entry which is preliminary data.</text>
</comment>
<dbReference type="Pfam" id="PF01633">
    <property type="entry name" value="Choline_kinase"/>
    <property type="match status" value="1"/>
</dbReference>
<dbReference type="GO" id="GO:0006646">
    <property type="term" value="P:phosphatidylethanolamine biosynthetic process"/>
    <property type="evidence" value="ECO:0007669"/>
    <property type="project" value="TreeGrafter"/>
</dbReference>
<accession>A0A8H6C7F2</accession>
<feature type="compositionally biased region" description="Basic and acidic residues" evidence="2">
    <location>
        <begin position="746"/>
        <end position="762"/>
    </location>
</feature>
<organism evidence="4 5">
    <name type="scientific">Letharia lupina</name>
    <dbReference type="NCBI Taxonomy" id="560253"/>
    <lineage>
        <taxon>Eukaryota</taxon>
        <taxon>Fungi</taxon>
        <taxon>Dikarya</taxon>
        <taxon>Ascomycota</taxon>
        <taxon>Pezizomycotina</taxon>
        <taxon>Lecanoromycetes</taxon>
        <taxon>OSLEUM clade</taxon>
        <taxon>Lecanoromycetidae</taxon>
        <taxon>Lecanorales</taxon>
        <taxon>Lecanorineae</taxon>
        <taxon>Parmeliaceae</taxon>
        <taxon>Letharia</taxon>
    </lineage>
</organism>
<dbReference type="GO" id="GO:0005737">
    <property type="term" value="C:cytoplasm"/>
    <property type="evidence" value="ECO:0007669"/>
    <property type="project" value="TreeGrafter"/>
</dbReference>
<dbReference type="GO" id="GO:0004305">
    <property type="term" value="F:ethanolamine kinase activity"/>
    <property type="evidence" value="ECO:0007669"/>
    <property type="project" value="TreeGrafter"/>
</dbReference>
<evidence type="ECO:0000259" key="3">
    <source>
        <dbReference type="Pfam" id="PF04428"/>
    </source>
</evidence>
<dbReference type="SUPFAM" id="SSF56112">
    <property type="entry name" value="Protein kinase-like (PK-like)"/>
    <property type="match status" value="1"/>
</dbReference>
<feature type="compositionally biased region" description="Low complexity" evidence="2">
    <location>
        <begin position="25"/>
        <end position="39"/>
    </location>
</feature>
<dbReference type="AlphaFoldDB" id="A0A8H6C7F2"/>
<feature type="region of interest" description="Disordered" evidence="2">
    <location>
        <begin position="163"/>
        <end position="182"/>
    </location>
</feature>
<dbReference type="InterPro" id="IPR007521">
    <property type="entry name" value="Choline_kin_N"/>
</dbReference>
<name>A0A8H6C7F2_9LECA</name>
<dbReference type="GeneID" id="59334884"/>
<feature type="region of interest" description="Disordered" evidence="2">
    <location>
        <begin position="743"/>
        <end position="767"/>
    </location>
</feature>
<dbReference type="PANTHER" id="PTHR22603">
    <property type="entry name" value="CHOLINE/ETHANOALAMINE KINASE"/>
    <property type="match status" value="1"/>
</dbReference>
<dbReference type="Gene3D" id="3.30.200.20">
    <property type="entry name" value="Phosphorylase Kinase, domain 1"/>
    <property type="match status" value="1"/>
</dbReference>
<feature type="region of interest" description="Disordered" evidence="2">
    <location>
        <begin position="198"/>
        <end position="247"/>
    </location>
</feature>
<evidence type="ECO:0000256" key="1">
    <source>
        <dbReference type="ARBA" id="ARBA00038211"/>
    </source>
</evidence>
<keyword evidence="5" id="KW-1185">Reference proteome</keyword>
<dbReference type="InterPro" id="IPR011009">
    <property type="entry name" value="Kinase-like_dom_sf"/>
</dbReference>
<dbReference type="EMBL" id="JACCJB010000024">
    <property type="protein sequence ID" value="KAF6218071.1"/>
    <property type="molecule type" value="Genomic_DNA"/>
</dbReference>
<feature type="domain" description="Choline kinase N-terminal" evidence="3">
    <location>
        <begin position="244"/>
        <end position="317"/>
    </location>
</feature>
<evidence type="ECO:0000313" key="5">
    <source>
        <dbReference type="Proteomes" id="UP000593566"/>
    </source>
</evidence>
<proteinExistence type="inferred from homology"/>
<feature type="region of interest" description="Disordered" evidence="2">
    <location>
        <begin position="1"/>
        <end position="20"/>
    </location>
</feature>